<evidence type="ECO:0000256" key="3">
    <source>
        <dbReference type="ARBA" id="ARBA00022801"/>
    </source>
</evidence>
<feature type="domain" description="NlpC/P60" evidence="5">
    <location>
        <begin position="44"/>
        <end position="163"/>
    </location>
</feature>
<comment type="caution">
    <text evidence="6">The sequence shown here is derived from an EMBL/GenBank/DDBJ whole genome shotgun (WGS) entry which is preliminary data.</text>
</comment>
<dbReference type="AlphaFoldDB" id="A0A2I1PDL6"/>
<keyword evidence="7" id="KW-1185">Reference proteome</keyword>
<dbReference type="InterPro" id="IPR000064">
    <property type="entry name" value="NLP_P60_dom"/>
</dbReference>
<dbReference type="GO" id="GO:0006508">
    <property type="term" value="P:proteolysis"/>
    <property type="evidence" value="ECO:0007669"/>
    <property type="project" value="UniProtKB-KW"/>
</dbReference>
<evidence type="ECO:0000256" key="1">
    <source>
        <dbReference type="ARBA" id="ARBA00007074"/>
    </source>
</evidence>
<evidence type="ECO:0000313" key="7">
    <source>
        <dbReference type="Proteomes" id="UP000234206"/>
    </source>
</evidence>
<evidence type="ECO:0000256" key="4">
    <source>
        <dbReference type="ARBA" id="ARBA00022807"/>
    </source>
</evidence>
<keyword evidence="2" id="KW-0645">Protease</keyword>
<dbReference type="InterPro" id="IPR038765">
    <property type="entry name" value="Papain-like_cys_pep_sf"/>
</dbReference>
<dbReference type="Proteomes" id="UP000234206">
    <property type="component" value="Unassembled WGS sequence"/>
</dbReference>
<dbReference type="OrthoDB" id="9815778at2"/>
<dbReference type="Gene3D" id="3.90.1720.10">
    <property type="entry name" value="endopeptidase domain like (from Nostoc punctiforme)"/>
    <property type="match status" value="1"/>
</dbReference>
<keyword evidence="4" id="KW-0788">Thiol protease</keyword>
<dbReference type="PROSITE" id="PS51935">
    <property type="entry name" value="NLPC_P60"/>
    <property type="match status" value="1"/>
</dbReference>
<evidence type="ECO:0000256" key="2">
    <source>
        <dbReference type="ARBA" id="ARBA00022670"/>
    </source>
</evidence>
<sequence>MSATTFEMPAVATRRSVLTGTAAAAVGAAAVTVGGATGASALTRTSRRNIYRTARTQEGKPYVYGANGPSAYDCSGLVQWAYKRHGITLPRSAATQYRRAKAISRRNATLGDMLFVGNYNHASHVGFYVPWNGRNYIFHAPRPGRRVVCDRIWTWRYTTRRFY</sequence>
<dbReference type="Pfam" id="PF00877">
    <property type="entry name" value="NLPC_P60"/>
    <property type="match status" value="1"/>
</dbReference>
<organism evidence="6 7">
    <name type="scientific">Kytococcus schroeteri</name>
    <dbReference type="NCBI Taxonomy" id="138300"/>
    <lineage>
        <taxon>Bacteria</taxon>
        <taxon>Bacillati</taxon>
        <taxon>Actinomycetota</taxon>
        <taxon>Actinomycetes</taxon>
        <taxon>Micrococcales</taxon>
        <taxon>Kytococcaceae</taxon>
        <taxon>Kytococcus</taxon>
    </lineage>
</organism>
<dbReference type="SUPFAM" id="SSF54001">
    <property type="entry name" value="Cysteine proteinases"/>
    <property type="match status" value="1"/>
</dbReference>
<evidence type="ECO:0000313" key="6">
    <source>
        <dbReference type="EMBL" id="PKZ42704.1"/>
    </source>
</evidence>
<proteinExistence type="inferred from homology"/>
<protein>
    <submittedName>
        <fullName evidence="6">NlpC/P60 family protein</fullName>
    </submittedName>
</protein>
<keyword evidence="3" id="KW-0378">Hydrolase</keyword>
<comment type="similarity">
    <text evidence="1">Belongs to the peptidase C40 family.</text>
</comment>
<name>A0A2I1PDL6_9MICO</name>
<reference evidence="6 7" key="1">
    <citation type="submission" date="2017-12" db="EMBL/GenBank/DDBJ databases">
        <title>Phylogenetic diversity of female urinary microbiome.</title>
        <authorList>
            <person name="Thomas-White K."/>
            <person name="Wolfe A.J."/>
        </authorList>
    </citation>
    <scope>NUCLEOTIDE SEQUENCE [LARGE SCALE GENOMIC DNA]</scope>
    <source>
        <strain evidence="6 7">UMB1298</strain>
    </source>
</reference>
<dbReference type="PROSITE" id="PS51318">
    <property type="entry name" value="TAT"/>
    <property type="match status" value="1"/>
</dbReference>
<dbReference type="EMBL" id="PKIZ01000001">
    <property type="protein sequence ID" value="PKZ42704.1"/>
    <property type="molecule type" value="Genomic_DNA"/>
</dbReference>
<dbReference type="GO" id="GO:0008234">
    <property type="term" value="F:cysteine-type peptidase activity"/>
    <property type="evidence" value="ECO:0007669"/>
    <property type="project" value="UniProtKB-KW"/>
</dbReference>
<accession>A0A2I1PDL6</accession>
<dbReference type="InterPro" id="IPR006311">
    <property type="entry name" value="TAT_signal"/>
</dbReference>
<evidence type="ECO:0000259" key="5">
    <source>
        <dbReference type="PROSITE" id="PS51935"/>
    </source>
</evidence>
<dbReference type="PANTHER" id="PTHR47359:SF3">
    <property type="entry name" value="NLP_P60 DOMAIN-CONTAINING PROTEIN-RELATED"/>
    <property type="match status" value="1"/>
</dbReference>
<dbReference type="InterPro" id="IPR051794">
    <property type="entry name" value="PG_Endopeptidase_C40"/>
</dbReference>
<dbReference type="RefSeq" id="WP_083323657.1">
    <property type="nucleotide sequence ID" value="NZ_PKIZ01000001.1"/>
</dbReference>
<dbReference type="PANTHER" id="PTHR47359">
    <property type="entry name" value="PEPTIDOGLYCAN DL-ENDOPEPTIDASE CWLO"/>
    <property type="match status" value="1"/>
</dbReference>
<gene>
    <name evidence="6" type="ORF">CYJ76_00100</name>
</gene>